<name>A0A059U337_SPHWJ</name>
<geneLocation type="plasmid" evidence="9">
    <name>pPBA</name>
</geneLocation>
<keyword evidence="5 8" id="KW-1133">Transmembrane helix</keyword>
<protein>
    <submittedName>
        <fullName evidence="9">Type IV secretion system protein VirD4</fullName>
    </submittedName>
</protein>
<evidence type="ECO:0000256" key="4">
    <source>
        <dbReference type="ARBA" id="ARBA00022692"/>
    </source>
</evidence>
<dbReference type="AlphaFoldDB" id="A0A059U337"/>
<evidence type="ECO:0000256" key="1">
    <source>
        <dbReference type="ARBA" id="ARBA00004651"/>
    </source>
</evidence>
<comment type="similarity">
    <text evidence="2">Belongs to the VirD4/TraG family.</text>
</comment>
<reference evidence="9" key="1">
    <citation type="journal article" date="2014" name="Appl. Environ. Microbiol.">
        <title>A Novel Angular Dioxygenase Gene Cluster Encoding 3-Phenoxybenzoate 1',2'-Dioxygenase in Sphingobium wenxiniae JZ-1.</title>
        <authorList>
            <person name="Wang C."/>
            <person name="Chen Q."/>
            <person name="Wang R."/>
            <person name="Shi C."/>
            <person name="Yan X."/>
            <person name="He J."/>
            <person name="Hong Q."/>
            <person name="Li S."/>
        </authorList>
    </citation>
    <scope>NUCLEOTIDE SEQUENCE</scope>
    <source>
        <strain evidence="9">JZ-1</strain>
        <plasmid evidence="9">pPBA</plasmid>
    </source>
</reference>
<proteinExistence type="inferred from homology"/>
<keyword evidence="6 8" id="KW-0472">Membrane</keyword>
<evidence type="ECO:0000256" key="3">
    <source>
        <dbReference type="ARBA" id="ARBA00022475"/>
    </source>
</evidence>
<dbReference type="PANTHER" id="PTHR37937">
    <property type="entry name" value="CONJUGATIVE TRANSFER: DNA TRANSPORT"/>
    <property type="match status" value="1"/>
</dbReference>
<dbReference type="CDD" id="cd01127">
    <property type="entry name" value="TrwB_TraG_TraD_VirD4"/>
    <property type="match status" value="1"/>
</dbReference>
<dbReference type="SUPFAM" id="SSF52540">
    <property type="entry name" value="P-loop containing nucleoside triphosphate hydrolases"/>
    <property type="match status" value="1"/>
</dbReference>
<organism evidence="9">
    <name type="scientific">Sphingobium wenxiniae (strain DSM 21828 / CGMCC 1.7748 / JZ-1)</name>
    <dbReference type="NCBI Taxonomy" id="595605"/>
    <lineage>
        <taxon>Bacteria</taxon>
        <taxon>Pseudomonadati</taxon>
        <taxon>Pseudomonadota</taxon>
        <taxon>Alphaproteobacteria</taxon>
        <taxon>Sphingomonadales</taxon>
        <taxon>Sphingomonadaceae</taxon>
        <taxon>Sphingobium</taxon>
    </lineage>
</organism>
<keyword evidence="4 8" id="KW-0812">Transmembrane</keyword>
<keyword evidence="3" id="KW-1003">Cell membrane</keyword>
<feature type="transmembrane region" description="Helical" evidence="8">
    <location>
        <begin position="12"/>
        <end position="36"/>
    </location>
</feature>
<evidence type="ECO:0000256" key="6">
    <source>
        <dbReference type="ARBA" id="ARBA00023136"/>
    </source>
</evidence>
<dbReference type="RefSeq" id="WP_021223054.1">
    <property type="nucleotide sequence ID" value="NC_025133.1"/>
</dbReference>
<evidence type="ECO:0000256" key="8">
    <source>
        <dbReference type="SAM" id="Phobius"/>
    </source>
</evidence>
<dbReference type="EMBL" id="KJ009324">
    <property type="protein sequence ID" value="AHZ46816.1"/>
    <property type="molecule type" value="Genomic_DNA"/>
</dbReference>
<comment type="subcellular location">
    <subcellularLocation>
        <location evidence="1">Cell membrane</location>
        <topology evidence="1">Multi-pass membrane protein</topology>
    </subcellularLocation>
</comment>
<dbReference type="GO" id="GO:0005886">
    <property type="term" value="C:plasma membrane"/>
    <property type="evidence" value="ECO:0007669"/>
    <property type="project" value="UniProtKB-SubCell"/>
</dbReference>
<dbReference type="InterPro" id="IPR027417">
    <property type="entry name" value="P-loop_NTPase"/>
</dbReference>
<evidence type="ECO:0000256" key="2">
    <source>
        <dbReference type="ARBA" id="ARBA00008806"/>
    </source>
</evidence>
<accession>A0A059U337</accession>
<dbReference type="PANTHER" id="PTHR37937:SF1">
    <property type="entry name" value="CONJUGATIVE TRANSFER: DNA TRANSPORT"/>
    <property type="match status" value="1"/>
</dbReference>
<sequence length="638" mass="70987">MIQKTGSNRLALALVLLPITLLLIGLLTGTVAWFFLKMPAAAYDPLTLPGFFWYYRHDPVVTEALWRGAVIGVPLPVLLMAIVLRPKKNLHGEARFAREGEIRKAGLRAKKGIVLGRVRNGFFRNGFLMVGKMEHVLLEAPTGSGKGVGIVIPNLLQWPDSVVVLDIKRENFEITAGFRRKGGQKVVLFNPTDREGRTARYNPLSYINRSDPIEVLVELQKIATMLFVPPEKGEAFWTESARTAFVGIASWIAAKPERPFSFGEIYRTITMPGMKAFFAKEAGDGALSEGCRAALSDFTSSADNTFTGIIQTVTSKLNLWINPIVDRATAESDFSLTDLRRIPTSIYLGVSPDELDRVAPLYNLFFQQLIDLNTRQLPDDSEKLSVLLILDEFARLGRAQVIANAFSYVRGYGLRLLPVIQSRSQLRNVYGEHGADEIVSNCGVEIAFTPKELRVAKELSERLGYLGQDAESRSLTIHGLLANRSKTISEQRRALMLPQELMQLPEDDILVIRGGIPVIRGKKIRYFKDAVFRSRLTPAPKVPALPKPVAPIAAVDDLSDEEMAAFNDYSALADDQVQDIPEDVLALDRDMPNLTVKDGSMAFDEIDFDDIIGPDPTKEEWEGQRRDLVLSEGEEYGR</sequence>
<dbReference type="InterPro" id="IPR003688">
    <property type="entry name" value="TraG/VirD4"/>
</dbReference>
<evidence type="ECO:0000256" key="7">
    <source>
        <dbReference type="SAM" id="MobiDB-lite"/>
    </source>
</evidence>
<feature type="compositionally biased region" description="Basic and acidic residues" evidence="7">
    <location>
        <begin position="616"/>
        <end position="638"/>
    </location>
</feature>
<dbReference type="Gene3D" id="3.40.50.300">
    <property type="entry name" value="P-loop containing nucleotide triphosphate hydrolases"/>
    <property type="match status" value="1"/>
</dbReference>
<keyword evidence="9" id="KW-0614">Plasmid</keyword>
<evidence type="ECO:0000313" key="9">
    <source>
        <dbReference type="EMBL" id="AHZ46816.1"/>
    </source>
</evidence>
<evidence type="ECO:0000256" key="5">
    <source>
        <dbReference type="ARBA" id="ARBA00022989"/>
    </source>
</evidence>
<feature type="region of interest" description="Disordered" evidence="7">
    <location>
        <begin position="614"/>
        <end position="638"/>
    </location>
</feature>
<dbReference type="Pfam" id="PF02534">
    <property type="entry name" value="T4SS-DNA_transf"/>
    <property type="match status" value="1"/>
</dbReference>
<dbReference type="InterPro" id="IPR051539">
    <property type="entry name" value="T4SS-coupling_protein"/>
</dbReference>